<dbReference type="CDD" id="cd00198">
    <property type="entry name" value="vWFA"/>
    <property type="match status" value="1"/>
</dbReference>
<organism evidence="2 3">
    <name type="scientific">Lactococcus petauri</name>
    <dbReference type="NCBI Taxonomy" id="1940789"/>
    <lineage>
        <taxon>Bacteria</taxon>
        <taxon>Bacillati</taxon>
        <taxon>Bacillota</taxon>
        <taxon>Bacilli</taxon>
        <taxon>Lactobacillales</taxon>
        <taxon>Streptococcaceae</taxon>
        <taxon>Lactococcus</taxon>
    </lineage>
</organism>
<dbReference type="InterPro" id="IPR002035">
    <property type="entry name" value="VWF_A"/>
</dbReference>
<gene>
    <name evidence="2" type="ORF">P7D34_06575</name>
</gene>
<evidence type="ECO:0000313" key="3">
    <source>
        <dbReference type="Proteomes" id="UP001257962"/>
    </source>
</evidence>
<dbReference type="RefSeq" id="WP_311793383.1">
    <property type="nucleotide sequence ID" value="NZ_CP141685.1"/>
</dbReference>
<reference evidence="2" key="1">
    <citation type="submission" date="2023-03" db="EMBL/GenBank/DDBJ databases">
        <authorList>
            <person name="Shen W."/>
            <person name="Cai J."/>
        </authorList>
    </citation>
    <scope>NUCLEOTIDE SEQUENCE</scope>
    <source>
        <strain evidence="2">Y3</strain>
    </source>
</reference>
<sequence length="905" mass="102401">MKDLDLSISLSEAQRQKISFEAPDDSKKKQYSIFLMDSSRSMGGRSVKQTKDIVGKFVKESGASKQAHQVALVSFGDEATVLQAFTPDEKQLLSALEKIETRGKTNLHSGLKQAEQLLQAVKDEGQKNIFIISDRTPTTGEKLNTGKYGNKDIYSYQFANAADNLAQKMKTEQQVSFRTFVFIDKIADSTKAFARTFFQNIQTDGAFDFRDVQDMDFVFKSKEAGKEFQSGTFNYGSAPAGKEGRDSQAVYHYSDSYFEQSAYAYRQEKNRPYDPRLATMSLNLELAAWSSIQEKNYLLKIRNAKNLLEEIGFEKFKANQHFQERPSTDSIGAVIAQKKLTVKEEDYTLIALAIRGGGYEAEWASNLTLGRSGEHQGFREASEKALTFLDQYLKEHKVTGKVKLWINGYSRAAAVTNLTAGALNKGRKLASGELKAEDMYAFCFEAPAGTLKGTGNREGRHDNIVNVINVNDVVTKVGPEVYPFEFTRYGQDSSLPDKTLLPQEVYETAKSRMEAELKKLDSNLIYKLEEFQAKKISILDIFNGLIVDDPKGKRMNESLDDIIRFFAVERIKNRNKYVNAHQEDIRILAELYFTTRVEDREKLTKSLFKNLVTSMMLGSDATKVKKIVVDWLRTMGLVNHSEVRIESLAETFRELVFKFMIKHPNLSVTLVSNLDPVAQAHHPDLCLAWLRAQDENYQKEKIETPEPSKTSKRILIAGDVDIKVKRETGEMEEYSTDEVMELSTSAAEDTTVLVQASEATKVDYTVQTIDNMDGSVFLTEEFEDVELNAGEKVEINLYKESENKATELIKEGEQLSSETRGKEESSKYYATNVRVENENLGFVLGGGMTRFANYSPLYSIPRENAEFVGWYKGDELLSSENTYQHQVKAEEELVAKFREVKSDDQ</sequence>
<dbReference type="PROSITE" id="PS50234">
    <property type="entry name" value="VWFA"/>
    <property type="match status" value="1"/>
</dbReference>
<dbReference type="Gene3D" id="3.40.50.410">
    <property type="entry name" value="von Willebrand factor, type A domain"/>
    <property type="match status" value="1"/>
</dbReference>
<dbReference type="InterPro" id="IPR029058">
    <property type="entry name" value="AB_hydrolase_fold"/>
</dbReference>
<dbReference type="SUPFAM" id="SSF53300">
    <property type="entry name" value="vWA-like"/>
    <property type="match status" value="1"/>
</dbReference>
<feature type="domain" description="VWFA" evidence="1">
    <location>
        <begin position="31"/>
        <end position="201"/>
    </location>
</feature>
<name>A0AAJ2IYT4_9LACT</name>
<dbReference type="Pfam" id="PF13519">
    <property type="entry name" value="VWA_2"/>
    <property type="match status" value="1"/>
</dbReference>
<protein>
    <submittedName>
        <fullName evidence="2">VWA domain-containing protein</fullName>
    </submittedName>
</protein>
<dbReference type="SMART" id="SM00327">
    <property type="entry name" value="VWA"/>
    <property type="match status" value="1"/>
</dbReference>
<comment type="caution">
    <text evidence="2">The sequence shown here is derived from an EMBL/GenBank/DDBJ whole genome shotgun (WGS) entry which is preliminary data.</text>
</comment>
<dbReference type="AlphaFoldDB" id="A0AAJ2IYT4"/>
<dbReference type="InterPro" id="IPR036465">
    <property type="entry name" value="vWFA_dom_sf"/>
</dbReference>
<dbReference type="Gene3D" id="3.40.50.1820">
    <property type="entry name" value="alpha/beta hydrolase"/>
    <property type="match status" value="1"/>
</dbReference>
<dbReference type="EMBL" id="JARPYC010000005">
    <property type="protein sequence ID" value="MDT2666898.1"/>
    <property type="molecule type" value="Genomic_DNA"/>
</dbReference>
<evidence type="ECO:0000259" key="1">
    <source>
        <dbReference type="PROSITE" id="PS50234"/>
    </source>
</evidence>
<proteinExistence type="predicted"/>
<dbReference type="Proteomes" id="UP001257962">
    <property type="component" value="Unassembled WGS sequence"/>
</dbReference>
<evidence type="ECO:0000313" key="2">
    <source>
        <dbReference type="EMBL" id="MDT2666898.1"/>
    </source>
</evidence>
<accession>A0AAJ2IYT4</accession>
<dbReference type="SUPFAM" id="SSF53474">
    <property type="entry name" value="alpha/beta-Hydrolases"/>
    <property type="match status" value="1"/>
</dbReference>